<organism evidence="7 8">
    <name type="scientific">Sphingomonas cremea</name>
    <dbReference type="NCBI Taxonomy" id="2904799"/>
    <lineage>
        <taxon>Bacteria</taxon>
        <taxon>Pseudomonadati</taxon>
        <taxon>Pseudomonadota</taxon>
        <taxon>Alphaproteobacteria</taxon>
        <taxon>Sphingomonadales</taxon>
        <taxon>Sphingomonadaceae</taxon>
        <taxon>Sphingomonas</taxon>
    </lineage>
</organism>
<feature type="transmembrane region" description="Helical" evidence="5">
    <location>
        <begin position="308"/>
        <end position="328"/>
    </location>
</feature>
<proteinExistence type="predicted"/>
<keyword evidence="2 5" id="KW-0812">Transmembrane</keyword>
<dbReference type="EMBL" id="JAKFGM010000002">
    <property type="protein sequence ID" value="MCF2515178.1"/>
    <property type="molecule type" value="Genomic_DNA"/>
</dbReference>
<keyword evidence="3 5" id="KW-1133">Transmembrane helix</keyword>
<protein>
    <submittedName>
        <fullName evidence="7">ABC transporter permease</fullName>
    </submittedName>
</protein>
<comment type="caution">
    <text evidence="7">The sequence shown here is derived from an EMBL/GenBank/DDBJ whole genome shotgun (WGS) entry which is preliminary data.</text>
</comment>
<feature type="transmembrane region" description="Helical" evidence="5">
    <location>
        <begin position="364"/>
        <end position="385"/>
    </location>
</feature>
<feature type="transmembrane region" description="Helical" evidence="5">
    <location>
        <begin position="185"/>
        <end position="206"/>
    </location>
</feature>
<feature type="domain" description="ABC-2 type transporter transmembrane" evidence="6">
    <location>
        <begin position="25"/>
        <end position="373"/>
    </location>
</feature>
<dbReference type="Proteomes" id="UP001139410">
    <property type="component" value="Unassembled WGS sequence"/>
</dbReference>
<feature type="transmembrane region" description="Helical" evidence="5">
    <location>
        <begin position="239"/>
        <end position="259"/>
    </location>
</feature>
<evidence type="ECO:0000256" key="1">
    <source>
        <dbReference type="ARBA" id="ARBA00004141"/>
    </source>
</evidence>
<accession>A0A9X1QNK4</accession>
<feature type="transmembrane region" description="Helical" evidence="5">
    <location>
        <begin position="271"/>
        <end position="296"/>
    </location>
</feature>
<evidence type="ECO:0000313" key="7">
    <source>
        <dbReference type="EMBL" id="MCF2515178.1"/>
    </source>
</evidence>
<gene>
    <name evidence="7" type="ORF">LVY65_08905</name>
</gene>
<evidence type="ECO:0000256" key="5">
    <source>
        <dbReference type="SAM" id="Phobius"/>
    </source>
</evidence>
<reference evidence="7" key="1">
    <citation type="submission" date="2022-01" db="EMBL/GenBank/DDBJ databases">
        <authorList>
            <person name="Jo J.-H."/>
            <person name="Im W.-T."/>
        </authorList>
    </citation>
    <scope>NUCLEOTIDE SEQUENCE</scope>
    <source>
        <strain evidence="7">G124</strain>
    </source>
</reference>
<evidence type="ECO:0000313" key="8">
    <source>
        <dbReference type="Proteomes" id="UP001139410"/>
    </source>
</evidence>
<evidence type="ECO:0000256" key="2">
    <source>
        <dbReference type="ARBA" id="ARBA00022692"/>
    </source>
</evidence>
<evidence type="ECO:0000256" key="4">
    <source>
        <dbReference type="ARBA" id="ARBA00023136"/>
    </source>
</evidence>
<dbReference type="InterPro" id="IPR013525">
    <property type="entry name" value="ABC2_TM"/>
</dbReference>
<feature type="transmembrane region" description="Helical" evidence="5">
    <location>
        <begin position="212"/>
        <end position="232"/>
    </location>
</feature>
<name>A0A9X1QNK4_9SPHN</name>
<dbReference type="GO" id="GO:0140359">
    <property type="term" value="F:ABC-type transporter activity"/>
    <property type="evidence" value="ECO:0007669"/>
    <property type="project" value="InterPro"/>
</dbReference>
<evidence type="ECO:0000259" key="6">
    <source>
        <dbReference type="Pfam" id="PF12698"/>
    </source>
</evidence>
<evidence type="ECO:0000256" key="3">
    <source>
        <dbReference type="ARBA" id="ARBA00022989"/>
    </source>
</evidence>
<dbReference type="Pfam" id="PF12698">
    <property type="entry name" value="ABC2_membrane_3"/>
    <property type="match status" value="1"/>
</dbReference>
<dbReference type="AlphaFoldDB" id="A0A9X1QNK4"/>
<comment type="subcellular location">
    <subcellularLocation>
        <location evidence="1">Membrane</location>
        <topology evidence="1">Multi-pass membrane protein</topology>
    </subcellularLocation>
</comment>
<sequence length="408" mass="43248">MKLPETIRAAFVIARRDFTATVLSKTFLLFLLGPLFPIALGMGMVGIGAQVDRNAKTPPVAVIASQHDFDLLEAARQQLSPLADAEPLVELRHITPAADVSLQSSQLLSAEANPVIGVLEGGLTAPRLSGAVTMRSRTARQVGLFVDEARRMSVQQPVQGVALQVFPTTGTAGLKAFTRSMTGRVAQTLLFVLTILLAGMLLSQLIEEKSSKVIEVLAAAAPVDAIFLGKLFAMLATSLTGIALWAAVGAGAVAIWTGGGPGALPAPAVGWPVFLALLLIYFSMSYLLIGATFLGIGAQASTAREVQILSMPVTMGQLVLFGFASLGVGQPMSGQAIAAAVFPLSSPFAMIARAAEQPMIWPHLLALVWQGLWVALILKFAAAVFRRSVLKSGPSRRWPWQRRKRRPA</sequence>
<keyword evidence="4 5" id="KW-0472">Membrane</keyword>
<feature type="transmembrane region" description="Helical" evidence="5">
    <location>
        <begin position="27"/>
        <end position="47"/>
    </location>
</feature>
<dbReference type="GO" id="GO:0016020">
    <property type="term" value="C:membrane"/>
    <property type="evidence" value="ECO:0007669"/>
    <property type="project" value="UniProtKB-SubCell"/>
</dbReference>
<dbReference type="RefSeq" id="WP_235067694.1">
    <property type="nucleotide sequence ID" value="NZ_JAKFGM010000002.1"/>
</dbReference>
<keyword evidence="8" id="KW-1185">Reference proteome</keyword>